<dbReference type="PATRIC" id="fig|1120927.3.peg.1546"/>
<organism evidence="2 3">
    <name type="scientific">Acinetobacter tandoii DSM 14970 = CIP 107469</name>
    <dbReference type="NCBI Taxonomy" id="1120927"/>
    <lineage>
        <taxon>Bacteria</taxon>
        <taxon>Pseudomonadati</taxon>
        <taxon>Pseudomonadota</taxon>
        <taxon>Gammaproteobacteria</taxon>
        <taxon>Moraxellales</taxon>
        <taxon>Moraxellaceae</taxon>
        <taxon>Acinetobacter</taxon>
    </lineage>
</organism>
<evidence type="ECO:0000313" key="3">
    <source>
        <dbReference type="Proteomes" id="UP000016201"/>
    </source>
</evidence>
<feature type="coiled-coil region" evidence="1">
    <location>
        <begin position="28"/>
        <end position="55"/>
    </location>
</feature>
<evidence type="ECO:0000256" key="1">
    <source>
        <dbReference type="SAM" id="Coils"/>
    </source>
</evidence>
<proteinExistence type="predicted"/>
<gene>
    <name evidence="2" type="ORF">I593_01595</name>
</gene>
<name>R9B1T4_9GAMM</name>
<dbReference type="Proteomes" id="UP000016201">
    <property type="component" value="Unassembled WGS sequence"/>
</dbReference>
<keyword evidence="1" id="KW-0175">Coiled coil</keyword>
<dbReference type="RefSeq" id="WP_016166680.1">
    <property type="nucleotide sequence ID" value="NZ_JHZG01000011.1"/>
</dbReference>
<dbReference type="EMBL" id="AQFM01000036">
    <property type="protein sequence ID" value="EOR08240.1"/>
    <property type="molecule type" value="Genomic_DNA"/>
</dbReference>
<reference evidence="2 3" key="1">
    <citation type="submission" date="2013-03" db="EMBL/GenBank/DDBJ databases">
        <title>The Genome Sequence of Acinetobacter tandoii CIP 107469.</title>
        <authorList>
            <consortium name="The Broad Institute Genome Sequencing Platform"/>
            <consortium name="The Broad Institute Genome Sequencing Center for Infectious Disease"/>
            <person name="Cerqueira G."/>
            <person name="Feldgarden M."/>
            <person name="Courvalin P."/>
            <person name="Perichon B."/>
            <person name="Grillot-Courvalin C."/>
            <person name="Clermont D."/>
            <person name="Rocha E."/>
            <person name="Yoon E.-J."/>
            <person name="Nemec A."/>
            <person name="Walker B."/>
            <person name="Young S.K."/>
            <person name="Zeng Q."/>
            <person name="Gargeya S."/>
            <person name="Fitzgerald M."/>
            <person name="Haas B."/>
            <person name="Abouelleil A."/>
            <person name="Alvarado L."/>
            <person name="Arachchi H.M."/>
            <person name="Berlin A.M."/>
            <person name="Chapman S.B."/>
            <person name="Dewar J."/>
            <person name="Goldberg J."/>
            <person name="Griggs A."/>
            <person name="Gujja S."/>
            <person name="Hansen M."/>
            <person name="Howarth C."/>
            <person name="Imamovic A."/>
            <person name="Larimer J."/>
            <person name="McCowan C."/>
            <person name="Murphy C."/>
            <person name="Neiman D."/>
            <person name="Pearson M."/>
            <person name="Priest M."/>
            <person name="Roberts A."/>
            <person name="Saif S."/>
            <person name="Shea T."/>
            <person name="Sisk P."/>
            <person name="Sykes S."/>
            <person name="Wortman J."/>
            <person name="Nusbaum C."/>
            <person name="Birren B."/>
        </authorList>
    </citation>
    <scope>NUCLEOTIDE SEQUENCE [LARGE SCALE GENOMIC DNA]</scope>
    <source>
        <strain evidence="2 3">CIP 107469</strain>
    </source>
</reference>
<comment type="caution">
    <text evidence="2">The sequence shown here is derived from an EMBL/GenBank/DDBJ whole genome shotgun (WGS) entry which is preliminary data.</text>
</comment>
<keyword evidence="3" id="KW-1185">Reference proteome</keyword>
<sequence>MITLFQAIVISFAFLLCTALIAGMVWALMQAIETYGRLTEEAKQLQLRYEILERENAQIR</sequence>
<protein>
    <submittedName>
        <fullName evidence="2">Uncharacterized protein</fullName>
    </submittedName>
</protein>
<dbReference type="AlphaFoldDB" id="R9B1T4"/>
<evidence type="ECO:0000313" key="2">
    <source>
        <dbReference type="EMBL" id="EOR08240.1"/>
    </source>
</evidence>
<accession>R9B1T4</accession>